<evidence type="ECO:0000313" key="4">
    <source>
        <dbReference type="Proteomes" id="UP000094385"/>
    </source>
</evidence>
<evidence type="ECO:0000259" key="2">
    <source>
        <dbReference type="Pfam" id="PF05183"/>
    </source>
</evidence>
<dbReference type="PANTHER" id="PTHR23079:SF55">
    <property type="entry name" value="RNA-DIRECTED RNA POLYMERASE"/>
    <property type="match status" value="1"/>
</dbReference>
<dbReference type="Pfam" id="PF05183">
    <property type="entry name" value="RdRP"/>
    <property type="match status" value="1"/>
</dbReference>
<feature type="region of interest" description="Disordered" evidence="1">
    <location>
        <begin position="1410"/>
        <end position="1442"/>
    </location>
</feature>
<dbReference type="InterPro" id="IPR007855">
    <property type="entry name" value="RDRP"/>
</dbReference>
<keyword evidence="4" id="KW-1185">Reference proteome</keyword>
<protein>
    <recommendedName>
        <fullName evidence="2">RDRP core domain-containing protein</fullName>
    </recommendedName>
</protein>
<dbReference type="GO" id="GO:0030422">
    <property type="term" value="P:siRNA processing"/>
    <property type="evidence" value="ECO:0007669"/>
    <property type="project" value="TreeGrafter"/>
</dbReference>
<dbReference type="STRING" id="675824.A0A1E3QA45"/>
<dbReference type="EMBL" id="KV454292">
    <property type="protein sequence ID" value="ODQ74500.1"/>
    <property type="molecule type" value="Genomic_DNA"/>
</dbReference>
<gene>
    <name evidence="3" type="ORF">LIPSTDRAFT_103783</name>
</gene>
<organism evidence="3 4">
    <name type="scientific">Lipomyces starkeyi NRRL Y-11557</name>
    <dbReference type="NCBI Taxonomy" id="675824"/>
    <lineage>
        <taxon>Eukaryota</taxon>
        <taxon>Fungi</taxon>
        <taxon>Dikarya</taxon>
        <taxon>Ascomycota</taxon>
        <taxon>Saccharomycotina</taxon>
        <taxon>Lipomycetes</taxon>
        <taxon>Lipomycetales</taxon>
        <taxon>Lipomycetaceae</taxon>
        <taxon>Lipomyces</taxon>
    </lineage>
</organism>
<dbReference type="PANTHER" id="PTHR23079">
    <property type="entry name" value="RNA-DEPENDENT RNA POLYMERASE"/>
    <property type="match status" value="1"/>
</dbReference>
<feature type="compositionally biased region" description="Acidic residues" evidence="1">
    <location>
        <begin position="1428"/>
        <end position="1437"/>
    </location>
</feature>
<feature type="region of interest" description="Disordered" evidence="1">
    <location>
        <begin position="1522"/>
        <end position="1542"/>
    </location>
</feature>
<dbReference type="GO" id="GO:0003723">
    <property type="term" value="F:RNA binding"/>
    <property type="evidence" value="ECO:0007669"/>
    <property type="project" value="UniProtKB-KW"/>
</dbReference>
<evidence type="ECO:0000256" key="1">
    <source>
        <dbReference type="SAM" id="MobiDB-lite"/>
    </source>
</evidence>
<reference evidence="3 4" key="1">
    <citation type="journal article" date="2016" name="Proc. Natl. Acad. Sci. U.S.A.">
        <title>Comparative genomics of biotechnologically important yeasts.</title>
        <authorList>
            <person name="Riley R."/>
            <person name="Haridas S."/>
            <person name="Wolfe K.H."/>
            <person name="Lopes M.R."/>
            <person name="Hittinger C.T."/>
            <person name="Goeker M."/>
            <person name="Salamov A.A."/>
            <person name="Wisecaver J.H."/>
            <person name="Long T.M."/>
            <person name="Calvey C.H."/>
            <person name="Aerts A.L."/>
            <person name="Barry K.W."/>
            <person name="Choi C."/>
            <person name="Clum A."/>
            <person name="Coughlan A.Y."/>
            <person name="Deshpande S."/>
            <person name="Douglass A.P."/>
            <person name="Hanson S.J."/>
            <person name="Klenk H.-P."/>
            <person name="LaButti K.M."/>
            <person name="Lapidus A."/>
            <person name="Lindquist E.A."/>
            <person name="Lipzen A.M."/>
            <person name="Meier-Kolthoff J.P."/>
            <person name="Ohm R.A."/>
            <person name="Otillar R.P."/>
            <person name="Pangilinan J.L."/>
            <person name="Peng Y."/>
            <person name="Rokas A."/>
            <person name="Rosa C.A."/>
            <person name="Scheuner C."/>
            <person name="Sibirny A.A."/>
            <person name="Slot J.C."/>
            <person name="Stielow J.B."/>
            <person name="Sun H."/>
            <person name="Kurtzman C.P."/>
            <person name="Blackwell M."/>
            <person name="Grigoriev I.V."/>
            <person name="Jeffries T.W."/>
        </authorList>
    </citation>
    <scope>NUCLEOTIDE SEQUENCE [LARGE SCALE GENOMIC DNA]</scope>
    <source>
        <strain evidence="3 4">NRRL Y-11557</strain>
    </source>
</reference>
<name>A0A1E3QA45_LIPST</name>
<dbReference type="OrthoDB" id="6513042at2759"/>
<feature type="domain" description="RDRP core" evidence="2">
    <location>
        <begin position="675"/>
        <end position="1252"/>
    </location>
</feature>
<sequence>MPRSRGSRRSSFASGGTYRPTPSYIQLNYHNIVPIKLKVPVNVTPPAHIRFSAGADTLQVPKETLIYNDATNEVITTSGKVVPLECLHEQQNTILSPRVHAQKSIPVSMKSESTSSPLDIFSKPSELGSIKGFGTDLSSLGDDLSLPPTEAHSSRESSTGSASPFSDIAHLKDDLHTDSSLGELSDHDIATVVSDQQKSPAVPAAEKYIDYDFYWHPAKVVYIRFALPNDAVVIDLEAAERPRTPVVSGPPLSRADWPWWPEVRVRIMGIPVEWTLLKLYTVLRELNLGKIYLIDLPESTKRVKGFARVGFRPAPLVDFWTYGRPFYVKDGAILTAQLEVPRDTFYVSSPSNRHLYCLYIQTFSVRALSIGFLEHQDVLNVRFKSYQTANVSLEINIDRKAFKVIFQVVSLTSKQQSLIDTDEPDKVKKVYRRYHTYSVEVKFEQLCDLRYSKGANPTMGNFARKLSFEIDGAPQMYKHDDDIKKILTMDGPETRYFVENYCWSRVTSIPLDPTYQEIKTTPLSTHTDAEIIDPAHWTAYMMDFTLNKYDAERLDDVFKFLRSSSIEMKREPLKVVNTPCTRVWHWLDYTALPFTVRYQLEVCISHNWLHEAALTNEFITRLSKLPEDQAVGMLEKVADDQKRLWDPMSMFNISRRSNLIEEYPNYCSPMRKAQITPTSIILSTPMVDITNRVIRQYVHLSDRFIRVQFSDEYAWGKLGGANDFDGSVNLYDRVYRALKYGFQIGDRHYEYLASGNSQIRDHGAWFYAADGFVTVDDIRDWMGRFSDIKNIAKNAARLGQCFSTTRALRTTKPEIELIPDINRNGFCFTDGIGKMSPGVAQIIASEILQQPTSPAAVQFRLGGYKGMLALWPDVPGFKVQLRESQLKFESSHLTLEIVRCSSIASSRLNRQIIAVLSTLGVPDEVFLARQGKMLGYLNRVTDDADAALYLLTKNGDENGMNFALAEMIRAGFMESDTFVENVLQLYRSYSIRMLKQKARIWIEDGAFLMGVCDEYGILKGHTLSAEEDQTKENRQLHVDGLPEVFVQITDPRDATGHTKTVVTGVCVLARNPSLHPGDIRVVHAVDKIELRHLFDVVVLPVNGTRDIANMASGGDLDGDDYTIIWDRQLIPQIVNYQPMDYTAPAPRVKEGYGEVTVDDRRQFMIDYMRNDQLGVIALSHLAIQDASPYGVMDPVCLDLAQLHSMAVDFAKTGVPARIPKRLRATEYPHYMERKRGRMRRSYKVLGRLYEAVQELIFKPEIDEKFDSRLLDSEYVSDDKELREMVCAIKRDYDYKVFRMMQQRGIESEFEVFTAYVLKYDSAGHNKDYKYWEEVTQQFTAISDMIKKKIYNAIGYNDATLSSKERELRLRTFVVTAYSMCFEELKAVKQQSKAERQRRRLEQEAQAREINLLQLDDETSPEPSAPTAGEDEENDDDSNNSREDNIANTVFVSFPWIFRTVLCAVARTIASGGNADSGRATIVTNLVALESIQPAAETNMIDITSVTRKNRNKLMTTSMMKNAARASGTGPLEPPSSRSNWTPLSIARGVPNASSTRVTEEHLAALKLPPELTADSIKELFGVVDRDDAGDSGERYKCLEELMGKGTVR</sequence>
<dbReference type="Proteomes" id="UP000094385">
    <property type="component" value="Unassembled WGS sequence"/>
</dbReference>
<dbReference type="InterPro" id="IPR057596">
    <property type="entry name" value="RDRP_core"/>
</dbReference>
<dbReference type="GO" id="GO:0031380">
    <property type="term" value="C:nuclear RNA-directed RNA polymerase complex"/>
    <property type="evidence" value="ECO:0007669"/>
    <property type="project" value="TreeGrafter"/>
</dbReference>
<accession>A0A1E3QA45</accession>
<proteinExistence type="predicted"/>
<evidence type="ECO:0000313" key="3">
    <source>
        <dbReference type="EMBL" id="ODQ74500.1"/>
    </source>
</evidence>
<dbReference type="GO" id="GO:0003968">
    <property type="term" value="F:RNA-directed RNA polymerase activity"/>
    <property type="evidence" value="ECO:0007669"/>
    <property type="project" value="UniProtKB-KW"/>
</dbReference>
<feature type="region of interest" description="Disordered" evidence="1">
    <location>
        <begin position="141"/>
        <end position="166"/>
    </location>
</feature>